<dbReference type="Proteomes" id="UP001162131">
    <property type="component" value="Unassembled WGS sequence"/>
</dbReference>
<dbReference type="AlphaFoldDB" id="A0AAU9K5I4"/>
<proteinExistence type="predicted"/>
<keyword evidence="2" id="KW-1185">Reference proteome</keyword>
<sequence length="185" mass="20862">MSWIEKILPACCTGRRTQSAGFIDIKSPAESAEVYDSCITNDKPKIYQQNTLNNKNDRSVLRNSQMRRAKMKSVEEIVISDSIMNSIRGPSIEVEMKPCYGRDNFITLGKGDSRRSSKNPLGASDRKIVIDWFRCSWCNNEAKGSCTGCANQNFCIGCYHSHHKKLPKGHKFSYASQATKLSFLH</sequence>
<reference evidence="1" key="1">
    <citation type="submission" date="2021-09" db="EMBL/GenBank/DDBJ databases">
        <authorList>
            <consortium name="AG Swart"/>
            <person name="Singh M."/>
            <person name="Singh A."/>
            <person name="Seah K."/>
            <person name="Emmerich C."/>
        </authorList>
    </citation>
    <scope>NUCLEOTIDE SEQUENCE</scope>
    <source>
        <strain evidence="1">ATCC30299</strain>
    </source>
</reference>
<dbReference type="EMBL" id="CAJZBQ010000054">
    <property type="protein sequence ID" value="CAG9332289.1"/>
    <property type="molecule type" value="Genomic_DNA"/>
</dbReference>
<evidence type="ECO:0000313" key="1">
    <source>
        <dbReference type="EMBL" id="CAG9332289.1"/>
    </source>
</evidence>
<evidence type="ECO:0000313" key="2">
    <source>
        <dbReference type="Proteomes" id="UP001162131"/>
    </source>
</evidence>
<organism evidence="1 2">
    <name type="scientific">Blepharisma stoltei</name>
    <dbReference type="NCBI Taxonomy" id="1481888"/>
    <lineage>
        <taxon>Eukaryota</taxon>
        <taxon>Sar</taxon>
        <taxon>Alveolata</taxon>
        <taxon>Ciliophora</taxon>
        <taxon>Postciliodesmatophora</taxon>
        <taxon>Heterotrichea</taxon>
        <taxon>Heterotrichida</taxon>
        <taxon>Blepharismidae</taxon>
        <taxon>Blepharisma</taxon>
    </lineage>
</organism>
<accession>A0AAU9K5I4</accession>
<gene>
    <name evidence="1" type="ORF">BSTOLATCC_MIC55739</name>
</gene>
<protein>
    <submittedName>
        <fullName evidence="1">Uncharacterized protein</fullName>
    </submittedName>
</protein>
<name>A0AAU9K5I4_9CILI</name>
<dbReference type="SUPFAM" id="SSF57845">
    <property type="entry name" value="B-box zinc-binding domain"/>
    <property type="match status" value="1"/>
</dbReference>
<comment type="caution">
    <text evidence="1">The sequence shown here is derived from an EMBL/GenBank/DDBJ whole genome shotgun (WGS) entry which is preliminary data.</text>
</comment>